<dbReference type="Gene3D" id="4.10.240.10">
    <property type="entry name" value="Zn(2)-C6 fungal-type DNA-binding domain"/>
    <property type="match status" value="1"/>
</dbReference>
<dbReference type="GO" id="GO:0001228">
    <property type="term" value="F:DNA-binding transcription activator activity, RNA polymerase II-specific"/>
    <property type="evidence" value="ECO:0007669"/>
    <property type="project" value="TreeGrafter"/>
</dbReference>
<evidence type="ECO:0000259" key="1">
    <source>
        <dbReference type="PROSITE" id="PS50048"/>
    </source>
</evidence>
<gene>
    <name evidence="2" type="ORF">PGUG_05199</name>
</gene>
<feature type="domain" description="Zn(2)-C6 fungal-type" evidence="1">
    <location>
        <begin position="20"/>
        <end position="50"/>
    </location>
</feature>
<dbReference type="SUPFAM" id="SSF57701">
    <property type="entry name" value="Zn2/Cys6 DNA-binding domain"/>
    <property type="match status" value="1"/>
</dbReference>
<evidence type="ECO:0000313" key="3">
    <source>
        <dbReference type="Proteomes" id="UP000001997"/>
    </source>
</evidence>
<dbReference type="InParanoid" id="A5DPJ8"/>
<dbReference type="InterPro" id="IPR053157">
    <property type="entry name" value="Sterol_Uptake_Regulator"/>
</dbReference>
<reference evidence="2 3" key="1">
    <citation type="journal article" date="2009" name="Nature">
        <title>Evolution of pathogenicity and sexual reproduction in eight Candida genomes.</title>
        <authorList>
            <person name="Butler G."/>
            <person name="Rasmussen M.D."/>
            <person name="Lin M.F."/>
            <person name="Santos M.A."/>
            <person name="Sakthikumar S."/>
            <person name="Munro C.A."/>
            <person name="Rheinbay E."/>
            <person name="Grabherr M."/>
            <person name="Forche A."/>
            <person name="Reedy J.L."/>
            <person name="Agrafioti I."/>
            <person name="Arnaud M.B."/>
            <person name="Bates S."/>
            <person name="Brown A.J."/>
            <person name="Brunke S."/>
            <person name="Costanzo M.C."/>
            <person name="Fitzpatrick D.A."/>
            <person name="de Groot P.W."/>
            <person name="Harris D."/>
            <person name="Hoyer L.L."/>
            <person name="Hube B."/>
            <person name="Klis F.M."/>
            <person name="Kodira C."/>
            <person name="Lennard N."/>
            <person name="Logue M.E."/>
            <person name="Martin R."/>
            <person name="Neiman A.M."/>
            <person name="Nikolaou E."/>
            <person name="Quail M.A."/>
            <person name="Quinn J."/>
            <person name="Santos M.C."/>
            <person name="Schmitzberger F.F."/>
            <person name="Sherlock G."/>
            <person name="Shah P."/>
            <person name="Silverstein K.A."/>
            <person name="Skrzypek M.S."/>
            <person name="Soll D."/>
            <person name="Staggs R."/>
            <person name="Stansfield I."/>
            <person name="Stumpf M.P."/>
            <person name="Sudbery P.E."/>
            <person name="Srikantha T."/>
            <person name="Zeng Q."/>
            <person name="Berman J."/>
            <person name="Berriman M."/>
            <person name="Heitman J."/>
            <person name="Gow N.A."/>
            <person name="Lorenz M.C."/>
            <person name="Birren B.W."/>
            <person name="Kellis M."/>
            <person name="Cuomo C.A."/>
        </authorList>
    </citation>
    <scope>NUCLEOTIDE SEQUENCE [LARGE SCALE GENOMIC DNA]</scope>
    <source>
        <strain evidence="3">ATCC 6260 / CBS 566 / DSM 6381 / JCM 1539 / NBRC 10279 / NRRL Y-324</strain>
    </source>
</reference>
<dbReference type="Pfam" id="PF00172">
    <property type="entry name" value="Zn_clus"/>
    <property type="match status" value="1"/>
</dbReference>
<proteinExistence type="predicted"/>
<dbReference type="EMBL" id="CH408161">
    <property type="protein sequence ID" value="EDK41101.2"/>
    <property type="molecule type" value="Genomic_DNA"/>
</dbReference>
<dbReference type="Proteomes" id="UP000001997">
    <property type="component" value="Unassembled WGS sequence"/>
</dbReference>
<evidence type="ECO:0000313" key="2">
    <source>
        <dbReference type="EMBL" id="EDK41101.2"/>
    </source>
</evidence>
<dbReference type="OrthoDB" id="4023759at2759"/>
<dbReference type="RefSeq" id="XP_001482179.2">
    <property type="nucleotide sequence ID" value="XM_001482129.1"/>
</dbReference>
<dbReference type="HOGENOM" id="CLU_034207_0_0_1"/>
<dbReference type="InterPro" id="IPR001138">
    <property type="entry name" value="Zn2Cys6_DnaBD"/>
</dbReference>
<dbReference type="eggNOG" id="ENOG502R6NR">
    <property type="taxonomic scope" value="Eukaryota"/>
</dbReference>
<protein>
    <recommendedName>
        <fullName evidence="1">Zn(2)-C6 fungal-type domain-containing protein</fullName>
    </recommendedName>
</protein>
<organism evidence="2 3">
    <name type="scientific">Meyerozyma guilliermondii (strain ATCC 6260 / CBS 566 / DSM 6381 / JCM 1539 / NBRC 10279 / NRRL Y-324)</name>
    <name type="common">Yeast</name>
    <name type="synonym">Candida guilliermondii</name>
    <dbReference type="NCBI Taxonomy" id="294746"/>
    <lineage>
        <taxon>Eukaryota</taxon>
        <taxon>Fungi</taxon>
        <taxon>Dikarya</taxon>
        <taxon>Ascomycota</taxon>
        <taxon>Saccharomycotina</taxon>
        <taxon>Pichiomycetes</taxon>
        <taxon>Debaryomycetaceae</taxon>
        <taxon>Meyerozyma</taxon>
    </lineage>
</organism>
<keyword evidence="3" id="KW-1185">Reference proteome</keyword>
<accession>A5DPJ8</accession>
<dbReference type="AlphaFoldDB" id="A5DPJ8"/>
<dbReference type="CDD" id="cd00067">
    <property type="entry name" value="GAL4"/>
    <property type="match status" value="1"/>
</dbReference>
<dbReference type="GeneID" id="5124301"/>
<dbReference type="OMA" id="ATHRECI"/>
<dbReference type="VEuPathDB" id="FungiDB:PGUG_05199"/>
<dbReference type="SMART" id="SM00066">
    <property type="entry name" value="GAL4"/>
    <property type="match status" value="1"/>
</dbReference>
<name>A5DPJ8_PICGU</name>
<dbReference type="PANTHER" id="PTHR47784:SF5">
    <property type="entry name" value="STEROL UPTAKE CONTROL PROTEIN 2"/>
    <property type="match status" value="1"/>
</dbReference>
<dbReference type="InterPro" id="IPR036864">
    <property type="entry name" value="Zn2-C6_fun-type_DNA-bd_sf"/>
</dbReference>
<dbReference type="PANTHER" id="PTHR47784">
    <property type="entry name" value="STEROL UPTAKE CONTROL PROTEIN 2"/>
    <property type="match status" value="1"/>
</dbReference>
<dbReference type="PROSITE" id="PS50048">
    <property type="entry name" value="ZN2_CY6_FUNGAL_2"/>
    <property type="match status" value="1"/>
</dbReference>
<dbReference type="KEGG" id="pgu:PGUG_05199"/>
<dbReference type="GO" id="GO:0008270">
    <property type="term" value="F:zinc ion binding"/>
    <property type="evidence" value="ECO:0007669"/>
    <property type="project" value="InterPro"/>
</dbReference>
<sequence>MQIYNDPPNTKRRNRTRKNRCLSCKRLKIKCNEVRPKCEYCEHTNRECIYVDNYPSDDIHDPNSYEAVVWHKQRPLNSPSRHIGISNFECRLLKYFHEVYLVPGEMKQPPLRNLWQVQVPRLFHESPLVRSSIFSLCSLNLWNLFDLSSWIYESCEQSTSKYMTFCNLQDLQSIPNVSEFLREKTIDYYSETLRDTSKLIHELSTEQKVLTTINEAAEVVISGILLFSFFALQTHQLLPFVSHDSSQPDLLSMCSGMKESMVKAFPLLYNSQFSALFYKDEVLSPPPNPGSYPFVKYLSAKLEEYHNEAMVTTAQYENLLQALNMFKVLMFSSIEQNFPLPLYKWIFLVKNDLYDYVKRERLFFAIKLVYAYTCMNMICKFYLKRTPNIWMEYIEWYKEYNFFMFDGWTDDFDSRLYDIVASGYTIPNEEYHLLATFFP</sequence>